<dbReference type="RefSeq" id="WP_004633792.1">
    <property type="nucleotide sequence ID" value="NZ_CP046314.1"/>
</dbReference>
<reference evidence="3 4" key="1">
    <citation type="submission" date="2019-11" db="EMBL/GenBank/DDBJ databases">
        <title>FDA dAtabase for Regulatory Grade micrObial Sequences (FDA-ARGOS): Supporting development and validation of Infectious Disease Dx tests.</title>
        <authorList>
            <person name="Turner S."/>
            <person name="Byrd R."/>
            <person name="Tallon L."/>
            <person name="Sadzewicz L."/>
            <person name="Vavikolanu K."/>
            <person name="Mehta A."/>
            <person name="Aluvathingal J."/>
            <person name="Nadendla S."/>
            <person name="Myers T."/>
            <person name="Yan Y."/>
            <person name="Sichtig H."/>
        </authorList>
    </citation>
    <scope>NUCLEOTIDE SEQUENCE [LARGE SCALE GENOMIC DNA]</scope>
    <source>
        <strain evidence="3 4">FDAARGOS_741</strain>
    </source>
</reference>
<dbReference type="AlphaFoldDB" id="A0AAP9HC69"/>
<keyword evidence="4" id="KW-1185">Reference proteome</keyword>
<evidence type="ECO:0000256" key="2">
    <source>
        <dbReference type="SAM" id="Phobius"/>
    </source>
</evidence>
<feature type="transmembrane region" description="Helical" evidence="2">
    <location>
        <begin position="6"/>
        <end position="30"/>
    </location>
</feature>
<evidence type="ECO:0000313" key="4">
    <source>
        <dbReference type="Proteomes" id="UP000425411"/>
    </source>
</evidence>
<sequence>MKNNKLLKILWGVVLAIFVVCIVFLGYSYFAGGDSKKSEKSSAQTSNKKQDKNTDEEKYKSQNSQNTQEKQESGNVVGSQGANNQTNNYVGTKEYNGKKVSQNEGVGTTGKVFKTQSEALEFGNKEIERLVKEDKKPRQFSISKVTAEDGTLLGWTVDIFEDTSKKKDN</sequence>
<dbReference type="Proteomes" id="UP000425411">
    <property type="component" value="Chromosome"/>
</dbReference>
<keyword evidence="2" id="KW-1133">Transmembrane helix</keyword>
<name>A0AAP9HC69_9BACL</name>
<organism evidence="3 4">
    <name type="scientific">Gemella morbillorum</name>
    <dbReference type="NCBI Taxonomy" id="29391"/>
    <lineage>
        <taxon>Bacteria</taxon>
        <taxon>Bacillati</taxon>
        <taxon>Bacillota</taxon>
        <taxon>Bacilli</taxon>
        <taxon>Bacillales</taxon>
        <taxon>Gemellaceae</taxon>
        <taxon>Gemella</taxon>
    </lineage>
</organism>
<feature type="compositionally biased region" description="Basic and acidic residues" evidence="1">
    <location>
        <begin position="48"/>
        <end position="60"/>
    </location>
</feature>
<accession>A0AAP9HC69</accession>
<feature type="region of interest" description="Disordered" evidence="1">
    <location>
        <begin position="34"/>
        <end position="106"/>
    </location>
</feature>
<feature type="compositionally biased region" description="Polar residues" evidence="1">
    <location>
        <begin position="61"/>
        <end position="90"/>
    </location>
</feature>
<evidence type="ECO:0000256" key="1">
    <source>
        <dbReference type="SAM" id="MobiDB-lite"/>
    </source>
</evidence>
<dbReference type="EMBL" id="CP046314">
    <property type="protein sequence ID" value="QGS08631.1"/>
    <property type="molecule type" value="Genomic_DNA"/>
</dbReference>
<protein>
    <submittedName>
        <fullName evidence="3">Sarcalumenin</fullName>
    </submittedName>
</protein>
<proteinExistence type="predicted"/>
<evidence type="ECO:0000313" key="3">
    <source>
        <dbReference type="EMBL" id="QGS08631.1"/>
    </source>
</evidence>
<gene>
    <name evidence="3" type="ORF">FOC49_01410</name>
</gene>
<keyword evidence="2" id="KW-0812">Transmembrane</keyword>
<keyword evidence="2" id="KW-0472">Membrane</keyword>